<gene>
    <name evidence="3" type="ORF">BpHYR1_052761</name>
</gene>
<dbReference type="Gene3D" id="2.60.120.650">
    <property type="entry name" value="Cupin"/>
    <property type="match status" value="1"/>
</dbReference>
<comment type="caution">
    <text evidence="3">The sequence shown here is derived from an EMBL/GenBank/DDBJ whole genome shotgun (WGS) entry which is preliminary data.</text>
</comment>
<keyword evidence="1" id="KW-0732">Signal</keyword>
<dbReference type="PANTHER" id="PTHR12480">
    <property type="entry name" value="ARGININE DEMETHYLASE AND LYSYL-HYDROXYLASE JMJD"/>
    <property type="match status" value="1"/>
</dbReference>
<proteinExistence type="predicted"/>
<evidence type="ECO:0000313" key="3">
    <source>
        <dbReference type="EMBL" id="RNA41649.1"/>
    </source>
</evidence>
<dbReference type="GO" id="GO:0000987">
    <property type="term" value="F:cis-regulatory region sequence-specific DNA binding"/>
    <property type="evidence" value="ECO:0007669"/>
    <property type="project" value="TreeGrafter"/>
</dbReference>
<feature type="signal peptide" evidence="1">
    <location>
        <begin position="1"/>
        <end position="22"/>
    </location>
</feature>
<dbReference type="InterPro" id="IPR050910">
    <property type="entry name" value="JMJD6_ArgDemeth/LysHydrox"/>
</dbReference>
<dbReference type="EMBL" id="REGN01000477">
    <property type="protein sequence ID" value="RNA41649.1"/>
    <property type="molecule type" value="Genomic_DNA"/>
</dbReference>
<protein>
    <submittedName>
        <fullName evidence="3">JmjC domain-containing 8</fullName>
    </submittedName>
</protein>
<evidence type="ECO:0000313" key="4">
    <source>
        <dbReference type="Proteomes" id="UP000276133"/>
    </source>
</evidence>
<feature type="domain" description="JmjC" evidence="2">
    <location>
        <begin position="155"/>
        <end position="278"/>
    </location>
</feature>
<feature type="chain" id="PRO_5018102612" evidence="1">
    <location>
        <begin position="23"/>
        <end position="278"/>
    </location>
</feature>
<dbReference type="PANTHER" id="PTHR12480:SF21">
    <property type="entry name" value="JMJC DOMAIN-CONTAINING PROTEIN 8"/>
    <property type="match status" value="1"/>
</dbReference>
<organism evidence="3 4">
    <name type="scientific">Brachionus plicatilis</name>
    <name type="common">Marine rotifer</name>
    <name type="synonym">Brachionus muelleri</name>
    <dbReference type="NCBI Taxonomy" id="10195"/>
    <lineage>
        <taxon>Eukaryota</taxon>
        <taxon>Metazoa</taxon>
        <taxon>Spiralia</taxon>
        <taxon>Gnathifera</taxon>
        <taxon>Rotifera</taxon>
        <taxon>Eurotatoria</taxon>
        <taxon>Monogononta</taxon>
        <taxon>Pseudotrocha</taxon>
        <taxon>Ploima</taxon>
        <taxon>Brachionidae</taxon>
        <taxon>Brachionus</taxon>
    </lineage>
</organism>
<dbReference type="AlphaFoldDB" id="A0A3M7T154"/>
<dbReference type="SUPFAM" id="SSF51197">
    <property type="entry name" value="Clavaminate synthase-like"/>
    <property type="match status" value="1"/>
</dbReference>
<accession>A0A3M7T154</accession>
<dbReference type="Proteomes" id="UP000276133">
    <property type="component" value="Unassembled WGS sequence"/>
</dbReference>
<reference evidence="3 4" key="1">
    <citation type="journal article" date="2018" name="Sci. Rep.">
        <title>Genomic signatures of local adaptation to the degree of environmental predictability in rotifers.</title>
        <authorList>
            <person name="Franch-Gras L."/>
            <person name="Hahn C."/>
            <person name="Garcia-Roger E.M."/>
            <person name="Carmona M.J."/>
            <person name="Serra M."/>
            <person name="Gomez A."/>
        </authorList>
    </citation>
    <scope>NUCLEOTIDE SEQUENCE [LARGE SCALE GENOMIC DNA]</scope>
    <source>
        <strain evidence="3">HYR1</strain>
    </source>
</reference>
<dbReference type="OrthoDB" id="438164at2759"/>
<dbReference type="GO" id="GO:0005634">
    <property type="term" value="C:nucleus"/>
    <property type="evidence" value="ECO:0007669"/>
    <property type="project" value="TreeGrafter"/>
</dbReference>
<sequence length="278" mass="33050">MKSVTFIFLIVLFYHQNFYIRCFIPDTKNCAKSPDHVSLIENGPCNIPVLTEPISQHEFLNKYAFSSPVIFRFSDKETSKNMHFQQKCQLDNLKEEFGEKFVTVSSANTYSYKRYSMKLANYLDSYIFPFDKMQNQPELKYGNETWYFFGENNFTEWKTLFDLYHRPSYELPEHTHAYSFGIARFYTGVPFHFHGPVFAETLVGRKRWFLYEPNQAPNFDPDKSTLHWFLEEYPKLPLTKKPLECILKPLEVIYFPDKWMHATLNIDNVVFISTFLSP</sequence>
<dbReference type="STRING" id="10195.A0A3M7T154"/>
<dbReference type="InterPro" id="IPR003347">
    <property type="entry name" value="JmjC_dom"/>
</dbReference>
<evidence type="ECO:0000256" key="1">
    <source>
        <dbReference type="SAM" id="SignalP"/>
    </source>
</evidence>
<evidence type="ECO:0000259" key="2">
    <source>
        <dbReference type="PROSITE" id="PS51184"/>
    </source>
</evidence>
<name>A0A3M7T154_BRAPC</name>
<dbReference type="PROSITE" id="PS51184">
    <property type="entry name" value="JMJC"/>
    <property type="match status" value="1"/>
</dbReference>
<keyword evidence="4" id="KW-1185">Reference proteome</keyword>